<dbReference type="Gene3D" id="2.60.120.260">
    <property type="entry name" value="Galactose-binding domain-like"/>
    <property type="match status" value="2"/>
</dbReference>
<dbReference type="SUPFAM" id="SSF51445">
    <property type="entry name" value="(Trans)glycosidases"/>
    <property type="match status" value="1"/>
</dbReference>
<proteinExistence type="predicted"/>
<dbReference type="InterPro" id="IPR008963">
    <property type="entry name" value="Purple_acid_Pase-like_N"/>
</dbReference>
<organism evidence="1 2">
    <name type="scientific">candidate division KD3-62 bacterium DG_56</name>
    <dbReference type="NCBI Taxonomy" id="1704032"/>
    <lineage>
        <taxon>Bacteria</taxon>
        <taxon>candidate division KD3-62</taxon>
    </lineage>
</organism>
<evidence type="ECO:0000313" key="2">
    <source>
        <dbReference type="Proteomes" id="UP000052020"/>
    </source>
</evidence>
<dbReference type="InterPro" id="IPR017853">
    <property type="entry name" value="GH"/>
</dbReference>
<dbReference type="Gene3D" id="3.20.20.80">
    <property type="entry name" value="Glycosidases"/>
    <property type="match status" value="1"/>
</dbReference>
<comment type="caution">
    <text evidence="1">The sequence shown here is derived from an EMBL/GenBank/DDBJ whole genome shotgun (WGS) entry which is preliminary data.</text>
</comment>
<reference evidence="1 2" key="1">
    <citation type="journal article" date="2015" name="Microbiome">
        <title>Genomic resolution of linkages in carbon, nitrogen, and sulfur cycling among widespread estuary sediment bacteria.</title>
        <authorList>
            <person name="Baker B.J."/>
            <person name="Lazar C.S."/>
            <person name="Teske A.P."/>
            <person name="Dick G.J."/>
        </authorList>
    </citation>
    <scope>NUCLEOTIDE SEQUENCE [LARGE SCALE GENOMIC DNA]</scope>
    <source>
        <strain evidence="1">DG_56</strain>
    </source>
</reference>
<gene>
    <name evidence="1" type="ORF">AMK68_00705</name>
</gene>
<dbReference type="GO" id="GO:0046872">
    <property type="term" value="F:metal ion binding"/>
    <property type="evidence" value="ECO:0007669"/>
    <property type="project" value="InterPro"/>
</dbReference>
<dbReference type="Proteomes" id="UP000052020">
    <property type="component" value="Unassembled WGS sequence"/>
</dbReference>
<dbReference type="GO" id="GO:0030246">
    <property type="term" value="F:carbohydrate binding"/>
    <property type="evidence" value="ECO:0007669"/>
    <property type="project" value="InterPro"/>
</dbReference>
<name>A0A0S7XQF7_9BACT</name>
<dbReference type="InterPro" id="IPR013784">
    <property type="entry name" value="Carb-bd-like_fold"/>
</dbReference>
<evidence type="ECO:0008006" key="3">
    <source>
        <dbReference type="Google" id="ProtNLM"/>
    </source>
</evidence>
<evidence type="ECO:0000313" key="1">
    <source>
        <dbReference type="EMBL" id="KPJ64737.1"/>
    </source>
</evidence>
<dbReference type="Gene3D" id="2.60.40.1120">
    <property type="entry name" value="Carboxypeptidase-like, regulatory domain"/>
    <property type="match status" value="1"/>
</dbReference>
<accession>A0A0S7XQF7</accession>
<dbReference type="EMBL" id="LIZY01000009">
    <property type="protein sequence ID" value="KPJ64737.1"/>
    <property type="molecule type" value="Genomic_DNA"/>
</dbReference>
<dbReference type="SUPFAM" id="SSF49452">
    <property type="entry name" value="Starch-binding domain-like"/>
    <property type="match status" value="1"/>
</dbReference>
<sequence>MSAPRTRASYLISPTLLALALAFFVGSARAVTITYGPIAALQDPAGGGPPTSVVAYWRTNTATSANTAYVSETPSGPWTFVGTDSASSTRHEALVTGLTGDRAYYMYVESATATSPVIQFRTGENLLVNGSLETWHSVSGQGWGTEEPDGWHGWEIYPWSPPGSHNPDHISISMDRATGIPTPEVKDGSHRVGMDEGWRSCYGGIYQEVTGLAAGDYTVSGWAAWLFSDNDYYDRHELEILAKDGAHSPGAAPTGTVIFSQNAPDDDLNWMYVEGTVSCTTGTLTVYANLRSDDHDGTSFVHFDGMRLMSAYQPAITFSNFQFSRVVNGSAYDITLTYETDVAATTQVEWGTTASYGNTTPLDSDLVTEHVVELNAVPPAAAPYHYRANATAPPDLIEFSADKTFDAPLIEFSAISSVVDSGTGTICNISWNTNFATATNRAFYRVAGSGPYTEVADGADPTPRTSHTVTLTGLSLGTQYEYYLESGGADMIPATSSMQSFETPTQPGAGIQIGMAMVGGDIPDGGDDVGPANEVQDMIERDSPIVTVSGMASTSWAQAQPTDPGGGPDVYDWSSLDAKAANLITGKALLTYQQIWGSYPGWVELDTPRFWEKYEDFLEAMTVYINENYGTVYYTFENEPNISRAPDGWNWADWYIHCLEHFYAAVHRANAQTGMENKVIAGNLCGHSAGGFNDLYSRGLKNCSDILGYHPYPYDIRDGVEVADLAQIHGIQVNYGDGDKKIWVSEGWGSGRSAGFDRSSPLIEPPAQEVENMWLAMTKGWDNVMTPRENWHPDYLWGMKFFCGNDNWGAMNWRKRAIPIKDGSGNITGFIVDGYHMTPDIAPYFWNGGMMDFYGNSKDCLMHVFPGDGLVFMNPGFELPSEPPNGHCPHFWTTNADPAPSANYALDDTILHGGSRSLRLTQSTFGDAGVYQMSAKRSALPGVSYRARVWCKTEGVSNLGAWFYMRFSDIDGSQQSAPYWAPTITGTADWTQVEVVATAPSYTSRIEVGCSISGIGTAWFDDVTISMTSQQEVGDVRGYTLDEGQIPVPYCIVRTTAGGHQAISDANGYYEMHDVATGTYDFVCRKSGYVPHRVKNQTVAAGKLTFVSFNMGIPKAGLTVTEVVCDKALANAGEPVSVTVTVANSKPYPNNISEVNVFVEQGAEDATEMFSIDAAGSNPDVIGAYGQSQFLFTLTPRPGTEGRSFSINAYAFGQEDRPNMLQNGDFDEADWVHHWSFTGGADTLIWQADATDFYSAPRSLRCYVADDGYTWNWANNYSAYGVTAPPAYPARNYTVGVHHKDNITGGVSVDLFIQEFYYNGSDWLYNGRRFAAVPHRTVWAHDVMMYDTGDPNVTEGLYATNRLVISCGPCTSPTPGSGFNWWDDLYVKETGDWLADDRATTGASLTVTEPTATSPEGWLKAGWNMISLPLAPANPDPAEVFKDESGTPIAISGNLHRYNHAGAGYVTYHDFDPSPFGEAGVEDGYWLHLSAPTTISYMGSGISDVQLHFLTTGWYLIGCPTNGRALDDIQVTNEGESRTVSLYDAMYTERWIGTRLYWYDASRYSYAACGFDPWCDTDSLATWAGYWIYCWQDNLILVMP</sequence>
<dbReference type="SUPFAM" id="SSF49363">
    <property type="entry name" value="Purple acid phosphatase, N-terminal domain"/>
    <property type="match status" value="1"/>
</dbReference>
<dbReference type="GO" id="GO:0003993">
    <property type="term" value="F:acid phosphatase activity"/>
    <property type="evidence" value="ECO:0007669"/>
    <property type="project" value="InterPro"/>
</dbReference>
<protein>
    <recommendedName>
        <fullName evidence="3">Fibronectin type-III domain-containing protein</fullName>
    </recommendedName>
</protein>